<organism evidence="6 7">
    <name type="scientific">Acidianus brierleyi</name>
    <dbReference type="NCBI Taxonomy" id="41673"/>
    <lineage>
        <taxon>Archaea</taxon>
        <taxon>Thermoproteota</taxon>
        <taxon>Thermoprotei</taxon>
        <taxon>Sulfolobales</taxon>
        <taxon>Sulfolobaceae</taxon>
        <taxon>Acidianus</taxon>
    </lineage>
</organism>
<protein>
    <submittedName>
        <fullName evidence="6">MFS transporter</fullName>
    </submittedName>
</protein>
<keyword evidence="7" id="KW-1185">Reference proteome</keyword>
<dbReference type="OrthoDB" id="117970at2157"/>
<feature type="transmembrane region" description="Helical" evidence="4">
    <location>
        <begin position="152"/>
        <end position="171"/>
    </location>
</feature>
<dbReference type="PROSITE" id="PS50850">
    <property type="entry name" value="MFS"/>
    <property type="match status" value="1"/>
</dbReference>
<accession>A0A2U9IIA9</accession>
<keyword evidence="4" id="KW-0472">Membrane</keyword>
<feature type="transmembrane region" description="Helical" evidence="4">
    <location>
        <begin position="368"/>
        <end position="392"/>
    </location>
</feature>
<dbReference type="Pfam" id="PF07690">
    <property type="entry name" value="MFS_1"/>
    <property type="match status" value="1"/>
</dbReference>
<evidence type="ECO:0000259" key="5">
    <source>
        <dbReference type="PROSITE" id="PS50850"/>
    </source>
</evidence>
<dbReference type="InterPro" id="IPR036259">
    <property type="entry name" value="MFS_trans_sf"/>
</dbReference>
<feature type="transmembrane region" description="Helical" evidence="4">
    <location>
        <begin position="236"/>
        <end position="259"/>
    </location>
</feature>
<feature type="transmembrane region" description="Helical" evidence="4">
    <location>
        <begin position="398"/>
        <end position="418"/>
    </location>
</feature>
<dbReference type="GO" id="GO:0022857">
    <property type="term" value="F:transmembrane transporter activity"/>
    <property type="evidence" value="ECO:0007669"/>
    <property type="project" value="InterPro"/>
</dbReference>
<gene>
    <name evidence="6" type="ORF">DFR85_15470</name>
</gene>
<dbReference type="KEGG" id="abri:DFR85_15470"/>
<feature type="transmembrane region" description="Helical" evidence="4">
    <location>
        <begin position="111"/>
        <end position="131"/>
    </location>
</feature>
<name>A0A2U9IIA9_9CREN</name>
<feature type="transmembrane region" description="Helical" evidence="4">
    <location>
        <begin position="307"/>
        <end position="327"/>
    </location>
</feature>
<dbReference type="InterPro" id="IPR011701">
    <property type="entry name" value="MFS"/>
</dbReference>
<feature type="transmembrane region" description="Helical" evidence="4">
    <location>
        <begin position="333"/>
        <end position="356"/>
    </location>
</feature>
<reference evidence="6 7" key="1">
    <citation type="submission" date="2018-05" db="EMBL/GenBank/DDBJ databases">
        <title>Complete Genome Sequences of Extremely Thermoacidophilic, Metal-Mobilizing Type-Strain Members of the Archaeal Family Sulfolobaceae: Acidianus brierleyi DSM-1651T, Acidianus sulfidivorans DSM-18786T, Metallosphaera hakonensis DSM-7519T, and Metallosphaera prunae DSM-10039T.</title>
        <authorList>
            <person name="Counts J.A."/>
            <person name="Kelly R.M."/>
        </authorList>
    </citation>
    <scope>NUCLEOTIDE SEQUENCE [LARGE SCALE GENOMIC DNA]</scope>
    <source>
        <strain evidence="6 7">DSM 1651</strain>
    </source>
</reference>
<evidence type="ECO:0000256" key="1">
    <source>
        <dbReference type="ARBA" id="ARBA00004651"/>
    </source>
</evidence>
<dbReference type="Proteomes" id="UP000248044">
    <property type="component" value="Chromosome"/>
</dbReference>
<proteinExistence type="predicted"/>
<sequence>MANNGGKDKNTALKVALSANLGWGFELFDLVVYLYVANTIAPLFFPSSSRIASLLLFLLTIVIGYFARPIGGLFFGHFGDKIGRKRLWFISLLGMGIGTIMMGFLPTYYQIGVLATALLVLLRMLQGFFLAGEWGGGMTLVSEFSPDGLRGLFGGIQQGGAALGLIFAVIANEVALSLAPGNAFGTLGWRIMFWFGAIPLIIALTVRWKVGESVEWLSKVANKPEKVPIITVFKKYWKLVIIATIVLFASGSIYYGIIAYMPTFLELHTDLTAYEIDDVVLATNLIWLFLSPLTGYLSDVTKARKKLIAITGFIIGILVYPMVYLLYSGSYVFAIFAGLLLGFLFAFQYSLFPAWLSENISTNVRYSYIAFSINLGVAFSSFAPYIVTALGILFNNPVIGISAFDVLAAIIGGIIVLLSPPDKVGIKLD</sequence>
<dbReference type="AlphaFoldDB" id="A0A2U9IIA9"/>
<comment type="subcellular location">
    <subcellularLocation>
        <location evidence="1">Cell membrane</location>
        <topology evidence="1">Multi-pass membrane protein</topology>
    </subcellularLocation>
</comment>
<dbReference type="GO" id="GO:0005886">
    <property type="term" value="C:plasma membrane"/>
    <property type="evidence" value="ECO:0007669"/>
    <property type="project" value="UniProtKB-SubCell"/>
</dbReference>
<feature type="transmembrane region" description="Helical" evidence="4">
    <location>
        <begin position="21"/>
        <end position="45"/>
    </location>
</feature>
<dbReference type="PANTHER" id="PTHR43045">
    <property type="entry name" value="SHIKIMATE TRANSPORTER"/>
    <property type="match status" value="1"/>
</dbReference>
<dbReference type="SUPFAM" id="SSF103473">
    <property type="entry name" value="MFS general substrate transporter"/>
    <property type="match status" value="1"/>
</dbReference>
<keyword evidence="4" id="KW-1133">Transmembrane helix</keyword>
<dbReference type="PANTHER" id="PTHR43045:SF1">
    <property type="entry name" value="SHIKIMATE TRANSPORTER"/>
    <property type="match status" value="1"/>
</dbReference>
<evidence type="ECO:0000256" key="4">
    <source>
        <dbReference type="SAM" id="Phobius"/>
    </source>
</evidence>
<dbReference type="RefSeq" id="WP_110271647.1">
    <property type="nucleotide sequence ID" value="NZ_CP029289.2"/>
</dbReference>
<evidence type="ECO:0000256" key="2">
    <source>
        <dbReference type="ARBA" id="ARBA00022448"/>
    </source>
</evidence>
<feature type="transmembrane region" description="Helical" evidence="4">
    <location>
        <begin position="87"/>
        <end position="105"/>
    </location>
</feature>
<feature type="transmembrane region" description="Helical" evidence="4">
    <location>
        <begin position="51"/>
        <end position="75"/>
    </location>
</feature>
<dbReference type="InterPro" id="IPR020846">
    <property type="entry name" value="MFS_dom"/>
</dbReference>
<feature type="domain" description="Major facilitator superfamily (MFS) profile" evidence="5">
    <location>
        <begin position="15"/>
        <end position="424"/>
    </location>
</feature>
<evidence type="ECO:0000313" key="6">
    <source>
        <dbReference type="EMBL" id="AWR95769.1"/>
    </source>
</evidence>
<keyword evidence="4" id="KW-0812">Transmembrane</keyword>
<feature type="transmembrane region" description="Helical" evidence="4">
    <location>
        <begin position="279"/>
        <end position="298"/>
    </location>
</feature>
<keyword evidence="2" id="KW-0813">Transport</keyword>
<evidence type="ECO:0000313" key="7">
    <source>
        <dbReference type="Proteomes" id="UP000248044"/>
    </source>
</evidence>
<dbReference type="EMBL" id="CP029289">
    <property type="protein sequence ID" value="AWR95769.1"/>
    <property type="molecule type" value="Genomic_DNA"/>
</dbReference>
<dbReference type="Gene3D" id="1.20.1250.20">
    <property type="entry name" value="MFS general substrate transporter like domains"/>
    <property type="match status" value="2"/>
</dbReference>
<keyword evidence="3" id="KW-1003">Cell membrane</keyword>
<evidence type="ECO:0000256" key="3">
    <source>
        <dbReference type="ARBA" id="ARBA00022475"/>
    </source>
</evidence>
<feature type="transmembrane region" description="Helical" evidence="4">
    <location>
        <begin position="191"/>
        <end position="210"/>
    </location>
</feature>
<dbReference type="GeneID" id="36833584"/>